<reference evidence="6 7" key="1">
    <citation type="submission" date="2015-11" db="EMBL/GenBank/DDBJ databases">
        <title>Exploring the genomic traits of fungus-feeding bacterial genus Collimonas.</title>
        <authorList>
            <person name="Song C."/>
            <person name="Schmidt R."/>
            <person name="de Jager V."/>
            <person name="Krzyzanowska D."/>
            <person name="Jongedijk E."/>
            <person name="Cankar K."/>
            <person name="Beekwilder J."/>
            <person name="van Veen A."/>
            <person name="de Boer W."/>
            <person name="van Veen J.A."/>
            <person name="Garbeva P."/>
        </authorList>
    </citation>
    <scope>NUCLEOTIDE SEQUENCE [LARGE SCALE GENOMIC DNA]</scope>
    <source>
        <strain evidence="6 7">Ter91</strain>
    </source>
</reference>
<dbReference type="OrthoDB" id="8807047at2"/>
<keyword evidence="3" id="KW-0238">DNA-binding</keyword>
<dbReference type="SUPFAM" id="SSF46785">
    <property type="entry name" value="Winged helix' DNA-binding domain"/>
    <property type="match status" value="1"/>
</dbReference>
<dbReference type="STRING" id="279113.CPter91_0145"/>
<keyword evidence="4" id="KW-0804">Transcription</keyword>
<gene>
    <name evidence="6" type="ORF">CPter91_0145</name>
</gene>
<keyword evidence="2" id="KW-0805">Transcription regulation</keyword>
<dbReference type="EMBL" id="CP013234">
    <property type="protein sequence ID" value="AMP02544.1"/>
    <property type="molecule type" value="Genomic_DNA"/>
</dbReference>
<dbReference type="Pfam" id="PF03466">
    <property type="entry name" value="LysR_substrate"/>
    <property type="match status" value="1"/>
</dbReference>
<dbReference type="InterPro" id="IPR036390">
    <property type="entry name" value="WH_DNA-bd_sf"/>
</dbReference>
<dbReference type="SUPFAM" id="SSF53850">
    <property type="entry name" value="Periplasmic binding protein-like II"/>
    <property type="match status" value="1"/>
</dbReference>
<evidence type="ECO:0000256" key="1">
    <source>
        <dbReference type="ARBA" id="ARBA00009437"/>
    </source>
</evidence>
<protein>
    <submittedName>
        <fullName evidence="6">Bacterial regulatory helix-turn-helix, lysR family protein</fullName>
    </submittedName>
</protein>
<evidence type="ECO:0000256" key="4">
    <source>
        <dbReference type="ARBA" id="ARBA00023163"/>
    </source>
</evidence>
<evidence type="ECO:0000313" key="7">
    <source>
        <dbReference type="Proteomes" id="UP000074561"/>
    </source>
</evidence>
<evidence type="ECO:0000259" key="5">
    <source>
        <dbReference type="PROSITE" id="PS50931"/>
    </source>
</evidence>
<feature type="domain" description="HTH lysR-type" evidence="5">
    <location>
        <begin position="1"/>
        <end position="58"/>
    </location>
</feature>
<dbReference type="PRINTS" id="PR00039">
    <property type="entry name" value="HTHLYSR"/>
</dbReference>
<proteinExistence type="inferred from homology"/>
<dbReference type="PANTHER" id="PTHR30346:SF17">
    <property type="entry name" value="LYSR FAMILY TRANSCRIPTIONAL REGULATOR"/>
    <property type="match status" value="1"/>
</dbReference>
<comment type="similarity">
    <text evidence="1">Belongs to the LysR transcriptional regulatory family.</text>
</comment>
<evidence type="ECO:0000256" key="2">
    <source>
        <dbReference type="ARBA" id="ARBA00023015"/>
    </source>
</evidence>
<dbReference type="AlphaFoldDB" id="A0A127PXS5"/>
<dbReference type="PANTHER" id="PTHR30346">
    <property type="entry name" value="TRANSCRIPTIONAL DUAL REGULATOR HCAR-RELATED"/>
    <property type="match status" value="1"/>
</dbReference>
<dbReference type="GO" id="GO:0003700">
    <property type="term" value="F:DNA-binding transcription factor activity"/>
    <property type="evidence" value="ECO:0007669"/>
    <property type="project" value="InterPro"/>
</dbReference>
<accession>A0A127PXS5</accession>
<dbReference type="InterPro" id="IPR036388">
    <property type="entry name" value="WH-like_DNA-bd_sf"/>
</dbReference>
<dbReference type="PATRIC" id="fig|279113.9.peg.146"/>
<dbReference type="FunFam" id="1.10.10.10:FF:000001">
    <property type="entry name" value="LysR family transcriptional regulator"/>
    <property type="match status" value="1"/>
</dbReference>
<sequence>MELRHLKYFNAVASELNFSRAAELLHIAQPPLSRQIRQLEEMLGVELISRDSRPIALTKAGKFFYEQTVQVLSRIDEIQEATRRIAGGQQDWFSIGFVPSTLYGVLPELIKRFRQDNAGVEVGFSELITMEQAEALKSGRIDVGFGRLHIDDPDIVCQTIIEEPLVAVFPVGHALLKKSKVTLAQLAAEDFILYPAKPRPSYADQVLKIFAEKGLQPLIVKEANEMQTAIGLVAAGVGVALVPQSVQGLHRTDVAYRPLSNKGVFSPVIMNFRANDHSPGLRNFRALVARVVPPLAAAPAD</sequence>
<dbReference type="RefSeq" id="WP_061945681.1">
    <property type="nucleotide sequence ID" value="NZ_CP013234.1"/>
</dbReference>
<dbReference type="InterPro" id="IPR005119">
    <property type="entry name" value="LysR_subst-bd"/>
</dbReference>
<dbReference type="Proteomes" id="UP000074561">
    <property type="component" value="Chromosome"/>
</dbReference>
<evidence type="ECO:0000256" key="3">
    <source>
        <dbReference type="ARBA" id="ARBA00023125"/>
    </source>
</evidence>
<name>A0A127PXS5_9BURK</name>
<dbReference type="KEGG" id="cpra:CPter91_0145"/>
<dbReference type="Gene3D" id="3.40.190.10">
    <property type="entry name" value="Periplasmic binding protein-like II"/>
    <property type="match status" value="2"/>
</dbReference>
<dbReference type="InterPro" id="IPR000847">
    <property type="entry name" value="LysR_HTH_N"/>
</dbReference>
<dbReference type="Pfam" id="PF00126">
    <property type="entry name" value="HTH_1"/>
    <property type="match status" value="1"/>
</dbReference>
<dbReference type="Gene3D" id="1.10.10.10">
    <property type="entry name" value="Winged helix-like DNA-binding domain superfamily/Winged helix DNA-binding domain"/>
    <property type="match status" value="1"/>
</dbReference>
<organism evidence="6 7">
    <name type="scientific">Collimonas pratensis</name>
    <dbReference type="NCBI Taxonomy" id="279113"/>
    <lineage>
        <taxon>Bacteria</taxon>
        <taxon>Pseudomonadati</taxon>
        <taxon>Pseudomonadota</taxon>
        <taxon>Betaproteobacteria</taxon>
        <taxon>Burkholderiales</taxon>
        <taxon>Oxalobacteraceae</taxon>
        <taxon>Collimonas</taxon>
    </lineage>
</organism>
<dbReference type="GO" id="GO:0003677">
    <property type="term" value="F:DNA binding"/>
    <property type="evidence" value="ECO:0007669"/>
    <property type="project" value="UniProtKB-KW"/>
</dbReference>
<dbReference type="PROSITE" id="PS50931">
    <property type="entry name" value="HTH_LYSR"/>
    <property type="match status" value="1"/>
</dbReference>
<dbReference type="GO" id="GO:0032993">
    <property type="term" value="C:protein-DNA complex"/>
    <property type="evidence" value="ECO:0007669"/>
    <property type="project" value="TreeGrafter"/>
</dbReference>
<dbReference type="CDD" id="cd08445">
    <property type="entry name" value="PBP2_BenM_CatM_CatR"/>
    <property type="match status" value="1"/>
</dbReference>
<evidence type="ECO:0000313" key="6">
    <source>
        <dbReference type="EMBL" id="AMP02544.1"/>
    </source>
</evidence>